<proteinExistence type="predicted"/>
<name>A0A5C6TZK0_9BURK</name>
<evidence type="ECO:0000256" key="1">
    <source>
        <dbReference type="SAM" id="MobiDB-lite"/>
    </source>
</evidence>
<protein>
    <submittedName>
        <fullName evidence="2">Uncharacterized protein</fullName>
    </submittedName>
</protein>
<sequence length="101" mass="11489">MRQRSREWSDVYKLDMRTLKFELLSFESPGRTAGWVLDNKNIPRIAQRYEPRPAKGKPYAMTTGIGLPRAEHGRRSSSRAARTSERTSTSAASMRTTARST</sequence>
<evidence type="ECO:0000313" key="3">
    <source>
        <dbReference type="Proteomes" id="UP000321832"/>
    </source>
</evidence>
<reference evidence="2 3" key="1">
    <citation type="submission" date="2019-08" db="EMBL/GenBank/DDBJ databases">
        <authorList>
            <person name="Khan S.A."/>
            <person name="Jeon C.O."/>
            <person name="Jeong S.E."/>
        </authorList>
    </citation>
    <scope>NUCLEOTIDE SEQUENCE [LARGE SCALE GENOMIC DNA]</scope>
    <source>
        <strain evidence="3">IMCC1728</strain>
    </source>
</reference>
<organism evidence="2 3">
    <name type="scientific">Piscinibacter aquaticus</name>
    <dbReference type="NCBI Taxonomy" id="392597"/>
    <lineage>
        <taxon>Bacteria</taxon>
        <taxon>Pseudomonadati</taxon>
        <taxon>Pseudomonadota</taxon>
        <taxon>Betaproteobacteria</taxon>
        <taxon>Burkholderiales</taxon>
        <taxon>Sphaerotilaceae</taxon>
        <taxon>Piscinibacter</taxon>
    </lineage>
</organism>
<dbReference type="AlphaFoldDB" id="A0A5C6TZK0"/>
<feature type="compositionally biased region" description="Low complexity" evidence="1">
    <location>
        <begin position="78"/>
        <end position="101"/>
    </location>
</feature>
<dbReference type="Proteomes" id="UP000321832">
    <property type="component" value="Unassembled WGS sequence"/>
</dbReference>
<feature type="region of interest" description="Disordered" evidence="1">
    <location>
        <begin position="48"/>
        <end position="101"/>
    </location>
</feature>
<accession>A0A5C6TZK0</accession>
<comment type="caution">
    <text evidence="2">The sequence shown here is derived from an EMBL/GenBank/DDBJ whole genome shotgun (WGS) entry which is preliminary data.</text>
</comment>
<evidence type="ECO:0000313" key="2">
    <source>
        <dbReference type="EMBL" id="TXC66132.1"/>
    </source>
</evidence>
<gene>
    <name evidence="2" type="ORF">FSC37_09925</name>
</gene>
<keyword evidence="3" id="KW-1185">Reference proteome</keyword>
<dbReference type="EMBL" id="VOPW01000001">
    <property type="protein sequence ID" value="TXC66132.1"/>
    <property type="molecule type" value="Genomic_DNA"/>
</dbReference>